<evidence type="ECO:0000313" key="3">
    <source>
        <dbReference type="EMBL" id="TQJ15755.1"/>
    </source>
</evidence>
<dbReference type="NCBIfam" id="NF006110">
    <property type="entry name" value="PRK08261.1"/>
    <property type="match status" value="1"/>
</dbReference>
<dbReference type="GO" id="GO:0016616">
    <property type="term" value="F:oxidoreductase activity, acting on the CH-OH group of donors, NAD or NADP as acceptor"/>
    <property type="evidence" value="ECO:0007669"/>
    <property type="project" value="TreeGrafter"/>
</dbReference>
<dbReference type="InterPro" id="IPR057326">
    <property type="entry name" value="KR_dom"/>
</dbReference>
<comment type="caution">
    <text evidence="3">The sequence shown here is derived from an EMBL/GenBank/DDBJ whole genome shotgun (WGS) entry which is preliminary data.</text>
</comment>
<organism evidence="3 4">
    <name type="scientific">Yimella lutea</name>
    <dbReference type="NCBI Taxonomy" id="587872"/>
    <lineage>
        <taxon>Bacteria</taxon>
        <taxon>Bacillati</taxon>
        <taxon>Actinomycetota</taxon>
        <taxon>Actinomycetes</taxon>
        <taxon>Micrococcales</taxon>
        <taxon>Dermacoccaceae</taxon>
        <taxon>Yimella</taxon>
    </lineage>
</organism>
<protein>
    <submittedName>
        <fullName evidence="3">3-oxoacyl-[acyl-carrier protein] reductase</fullName>
    </submittedName>
</protein>
<dbReference type="PROSITE" id="PS00061">
    <property type="entry name" value="ADH_SHORT"/>
    <property type="match status" value="1"/>
</dbReference>
<comment type="similarity">
    <text evidence="1">Belongs to the short-chain dehydrogenases/reductases (SDR) family.</text>
</comment>
<dbReference type="InterPro" id="IPR036291">
    <property type="entry name" value="NAD(P)-bd_dom_sf"/>
</dbReference>
<proteinExistence type="inferred from homology"/>
<dbReference type="Pfam" id="PF13561">
    <property type="entry name" value="adh_short_C2"/>
    <property type="match status" value="1"/>
</dbReference>
<sequence length="454" mass="46752">MSGIDGYTKFVNGGFGKKIAGTVGLPQPTVLRRYAVGQQLIEGPAAIAGIGDAPALDAVRSVLSDAGANLVDAQSDSEYNEKLSAVVFDATAARTLDQLQQLRATVGPAMKKLGKNGRIVVLSAVPAEETDVEAAATQQALEGITRSLGKEMRAGGTANLLRISQDAPDEALEGPLRFFLSSRSAYVSGQPVTIGAGDVPTIADVHVPLKGEVAVITGAARGIGAEIAKVFARAGAKVIAVDIPAAGDSLAKVANSIGAVALQLDITAPDAGERIAKAVAQHADKLDVIVHNAGITRDKLFVNTDENRWGSVLDVNLQSQFRMNRVLLDPSVQGGLKDGGRIVSVASISGIGGNRGQSNYAASKAGVIGMVRQLAKELEGRNITVNAVAPGFIETEMTAKIPMGTREVGRRLNSLLQGGQPVDVGEAIAFFAEPASAGVTGQVLRVCGQSQLGA</sequence>
<dbReference type="PANTHER" id="PTHR42760">
    <property type="entry name" value="SHORT-CHAIN DEHYDROGENASES/REDUCTASES FAMILY MEMBER"/>
    <property type="match status" value="1"/>
</dbReference>
<dbReference type="Proteomes" id="UP000320806">
    <property type="component" value="Unassembled WGS sequence"/>
</dbReference>
<dbReference type="PRINTS" id="PR00080">
    <property type="entry name" value="SDRFAMILY"/>
</dbReference>
<accession>A0A542EKA0</accession>
<dbReference type="FunFam" id="3.40.50.720:FF:000338">
    <property type="entry name" value="3-oxoacyl-ACP reductase FabG"/>
    <property type="match status" value="1"/>
</dbReference>
<dbReference type="InterPro" id="IPR002347">
    <property type="entry name" value="SDR_fam"/>
</dbReference>
<gene>
    <name evidence="3" type="ORF">FB459_3323</name>
</gene>
<dbReference type="RefSeq" id="WP_211345215.1">
    <property type="nucleotide sequence ID" value="NZ_BAABCI010000023.1"/>
</dbReference>
<dbReference type="InterPro" id="IPR020904">
    <property type="entry name" value="Sc_DH/Rdtase_CS"/>
</dbReference>
<dbReference type="SUPFAM" id="SSF51735">
    <property type="entry name" value="NAD(P)-binding Rossmann-fold domains"/>
    <property type="match status" value="1"/>
</dbReference>
<name>A0A542EKA0_9MICO</name>
<reference evidence="3 4" key="1">
    <citation type="submission" date="2019-06" db="EMBL/GenBank/DDBJ databases">
        <title>Sequencing the genomes of 1000 actinobacteria strains.</title>
        <authorList>
            <person name="Klenk H.-P."/>
        </authorList>
    </citation>
    <scope>NUCLEOTIDE SEQUENCE [LARGE SCALE GENOMIC DNA]</scope>
    <source>
        <strain evidence="3 4">DSM 19828</strain>
    </source>
</reference>
<keyword evidence="4" id="KW-1185">Reference proteome</keyword>
<evidence type="ECO:0000259" key="2">
    <source>
        <dbReference type="SMART" id="SM00822"/>
    </source>
</evidence>
<dbReference type="PANTHER" id="PTHR42760:SF78">
    <property type="entry name" value="3-OXOACYL-[ACYL-CARRIER-PROTEIN] REDUCTASE [NADH]"/>
    <property type="match status" value="1"/>
</dbReference>
<dbReference type="Gene3D" id="3.40.50.720">
    <property type="entry name" value="NAD(P)-binding Rossmann-like Domain"/>
    <property type="match status" value="2"/>
</dbReference>
<dbReference type="SMART" id="SM00822">
    <property type="entry name" value="PKS_KR"/>
    <property type="match status" value="1"/>
</dbReference>
<dbReference type="EMBL" id="VFMO01000001">
    <property type="protein sequence ID" value="TQJ15755.1"/>
    <property type="molecule type" value="Genomic_DNA"/>
</dbReference>
<dbReference type="AlphaFoldDB" id="A0A542EKA0"/>
<evidence type="ECO:0000256" key="1">
    <source>
        <dbReference type="ARBA" id="ARBA00006484"/>
    </source>
</evidence>
<feature type="domain" description="Ketoreductase" evidence="2">
    <location>
        <begin position="212"/>
        <end position="391"/>
    </location>
</feature>
<evidence type="ECO:0000313" key="4">
    <source>
        <dbReference type="Proteomes" id="UP000320806"/>
    </source>
</evidence>
<dbReference type="PRINTS" id="PR00081">
    <property type="entry name" value="GDHRDH"/>
</dbReference>